<protein>
    <submittedName>
        <fullName evidence="1">Uncharacterized protein</fullName>
    </submittedName>
</protein>
<dbReference type="EMBL" id="JAIWYP010000002">
    <property type="protein sequence ID" value="KAH3873403.1"/>
    <property type="molecule type" value="Genomic_DNA"/>
</dbReference>
<accession>A0A9D4RNA8</accession>
<evidence type="ECO:0000313" key="2">
    <source>
        <dbReference type="Proteomes" id="UP000828390"/>
    </source>
</evidence>
<reference evidence="1" key="1">
    <citation type="journal article" date="2019" name="bioRxiv">
        <title>The Genome of the Zebra Mussel, Dreissena polymorpha: A Resource for Invasive Species Research.</title>
        <authorList>
            <person name="McCartney M.A."/>
            <person name="Auch B."/>
            <person name="Kono T."/>
            <person name="Mallez S."/>
            <person name="Zhang Y."/>
            <person name="Obille A."/>
            <person name="Becker A."/>
            <person name="Abrahante J.E."/>
            <person name="Garbe J."/>
            <person name="Badalamenti J.P."/>
            <person name="Herman A."/>
            <person name="Mangelson H."/>
            <person name="Liachko I."/>
            <person name="Sullivan S."/>
            <person name="Sone E.D."/>
            <person name="Koren S."/>
            <person name="Silverstein K.A.T."/>
            <person name="Beckman K.B."/>
            <person name="Gohl D.M."/>
        </authorList>
    </citation>
    <scope>NUCLEOTIDE SEQUENCE</scope>
    <source>
        <strain evidence="1">Duluth1</strain>
        <tissue evidence="1">Whole animal</tissue>
    </source>
</reference>
<proteinExistence type="predicted"/>
<dbReference type="AlphaFoldDB" id="A0A9D4RNA8"/>
<keyword evidence="2" id="KW-1185">Reference proteome</keyword>
<comment type="caution">
    <text evidence="1">The sequence shown here is derived from an EMBL/GenBank/DDBJ whole genome shotgun (WGS) entry which is preliminary data.</text>
</comment>
<sequence length="71" mass="8149">MELTLNTYLDTGVNWTRNSVAMSYVLDTALMKNNVLDLVWKIVNIDWNVIATYLGTAENMVEELISKNILR</sequence>
<gene>
    <name evidence="1" type="ORF">DPMN_036638</name>
</gene>
<evidence type="ECO:0000313" key="1">
    <source>
        <dbReference type="EMBL" id="KAH3873403.1"/>
    </source>
</evidence>
<name>A0A9D4RNA8_DREPO</name>
<reference evidence="1" key="2">
    <citation type="submission" date="2020-11" db="EMBL/GenBank/DDBJ databases">
        <authorList>
            <person name="McCartney M.A."/>
            <person name="Auch B."/>
            <person name="Kono T."/>
            <person name="Mallez S."/>
            <person name="Becker A."/>
            <person name="Gohl D.M."/>
            <person name="Silverstein K.A.T."/>
            <person name="Koren S."/>
            <person name="Bechman K.B."/>
            <person name="Herman A."/>
            <person name="Abrahante J.E."/>
            <person name="Garbe J."/>
        </authorList>
    </citation>
    <scope>NUCLEOTIDE SEQUENCE</scope>
    <source>
        <strain evidence="1">Duluth1</strain>
        <tissue evidence="1">Whole animal</tissue>
    </source>
</reference>
<dbReference type="Proteomes" id="UP000828390">
    <property type="component" value="Unassembled WGS sequence"/>
</dbReference>
<organism evidence="1 2">
    <name type="scientific">Dreissena polymorpha</name>
    <name type="common">Zebra mussel</name>
    <name type="synonym">Mytilus polymorpha</name>
    <dbReference type="NCBI Taxonomy" id="45954"/>
    <lineage>
        <taxon>Eukaryota</taxon>
        <taxon>Metazoa</taxon>
        <taxon>Spiralia</taxon>
        <taxon>Lophotrochozoa</taxon>
        <taxon>Mollusca</taxon>
        <taxon>Bivalvia</taxon>
        <taxon>Autobranchia</taxon>
        <taxon>Heteroconchia</taxon>
        <taxon>Euheterodonta</taxon>
        <taxon>Imparidentia</taxon>
        <taxon>Neoheterodontei</taxon>
        <taxon>Myida</taxon>
        <taxon>Dreissenoidea</taxon>
        <taxon>Dreissenidae</taxon>
        <taxon>Dreissena</taxon>
    </lineage>
</organism>